<organism evidence="1 2">
    <name type="scientific">Aeromicrobium alkaliterrae</name>
    <dbReference type="NCBI Taxonomy" id="302168"/>
    <lineage>
        <taxon>Bacteria</taxon>
        <taxon>Bacillati</taxon>
        <taxon>Actinomycetota</taxon>
        <taxon>Actinomycetes</taxon>
        <taxon>Propionibacteriales</taxon>
        <taxon>Nocardioidaceae</taxon>
        <taxon>Aeromicrobium</taxon>
    </lineage>
</organism>
<comment type="caution">
    <text evidence="1">The sequence shown here is derived from an EMBL/GenBank/DDBJ whole genome shotgun (WGS) entry which is preliminary data.</text>
</comment>
<gene>
    <name evidence="1" type="ORF">GCM10009710_08210</name>
</gene>
<name>A0ABP4VNQ8_9ACTN</name>
<sequence>MTWDTNLGHAFVLRARVAGGPGDLGSRSMELVTPTARPVDLSGTKVT</sequence>
<dbReference type="EMBL" id="BAAAME010000002">
    <property type="protein sequence ID" value="GAA1729984.1"/>
    <property type="molecule type" value="Genomic_DNA"/>
</dbReference>
<reference evidence="2" key="1">
    <citation type="journal article" date="2019" name="Int. J. Syst. Evol. Microbiol.">
        <title>The Global Catalogue of Microorganisms (GCM) 10K type strain sequencing project: providing services to taxonomists for standard genome sequencing and annotation.</title>
        <authorList>
            <consortium name="The Broad Institute Genomics Platform"/>
            <consortium name="The Broad Institute Genome Sequencing Center for Infectious Disease"/>
            <person name="Wu L."/>
            <person name="Ma J."/>
        </authorList>
    </citation>
    <scope>NUCLEOTIDE SEQUENCE [LARGE SCALE GENOMIC DNA]</scope>
    <source>
        <strain evidence="2">JCM 13518</strain>
    </source>
</reference>
<evidence type="ECO:0000313" key="1">
    <source>
        <dbReference type="EMBL" id="GAA1729984.1"/>
    </source>
</evidence>
<keyword evidence="2" id="KW-1185">Reference proteome</keyword>
<evidence type="ECO:0000313" key="2">
    <source>
        <dbReference type="Proteomes" id="UP001501057"/>
    </source>
</evidence>
<dbReference type="Proteomes" id="UP001501057">
    <property type="component" value="Unassembled WGS sequence"/>
</dbReference>
<proteinExistence type="predicted"/>
<accession>A0ABP4VNQ8</accession>
<protein>
    <submittedName>
        <fullName evidence="1">Uncharacterized protein</fullName>
    </submittedName>
</protein>